<dbReference type="KEGG" id="nvn:NVIE_013570"/>
<keyword evidence="2 3" id="KW-0378">Hydrolase</keyword>
<accession>A0A060HJY6</accession>
<evidence type="ECO:0000256" key="1">
    <source>
        <dbReference type="ARBA" id="ARBA00008023"/>
    </source>
</evidence>
<dbReference type="GO" id="GO:0047429">
    <property type="term" value="F:nucleoside triphosphate diphosphatase activity"/>
    <property type="evidence" value="ECO:0007669"/>
    <property type="project" value="InterPro"/>
</dbReference>
<proteinExistence type="inferred from homology"/>
<dbReference type="CDD" id="cd00515">
    <property type="entry name" value="HAM1"/>
    <property type="match status" value="1"/>
</dbReference>
<dbReference type="NCBIfam" id="NF011396">
    <property type="entry name" value="PRK14821.1"/>
    <property type="match status" value="1"/>
</dbReference>
<evidence type="ECO:0000313" key="4">
    <source>
        <dbReference type="EMBL" id="AIC15595.1"/>
    </source>
</evidence>
<dbReference type="InterPro" id="IPR029001">
    <property type="entry name" value="ITPase-like_fam"/>
</dbReference>
<reference evidence="4 5" key="1">
    <citation type="journal article" date="2014" name="Int. J. Syst. Evol. Microbiol.">
        <title>Nitrososphaera viennensis gen. nov., sp. nov., an aerobic and mesophilic, ammonia-oxidizing archaeon from soil and a member of the archaeal phylum Thaumarchaeota.</title>
        <authorList>
            <person name="Stieglmeier M."/>
            <person name="Klingl A."/>
            <person name="Alves R.J."/>
            <person name="Rittmann S.K."/>
            <person name="Melcher M."/>
            <person name="Leisch N."/>
            <person name="Schleper C."/>
        </authorList>
    </citation>
    <scope>NUCLEOTIDE SEQUENCE [LARGE SCALE GENOMIC DNA]</scope>
    <source>
        <strain evidence="4">EN76</strain>
    </source>
</reference>
<dbReference type="Proteomes" id="UP000027093">
    <property type="component" value="Chromosome"/>
</dbReference>
<dbReference type="Gene3D" id="3.90.950.10">
    <property type="match status" value="1"/>
</dbReference>
<dbReference type="HOGENOM" id="CLU_082080_1_0_2"/>
<dbReference type="GO" id="GO:0009143">
    <property type="term" value="P:nucleoside triphosphate catabolic process"/>
    <property type="evidence" value="ECO:0007669"/>
    <property type="project" value="InterPro"/>
</dbReference>
<keyword evidence="5" id="KW-1185">Reference proteome</keyword>
<evidence type="ECO:0000256" key="2">
    <source>
        <dbReference type="ARBA" id="ARBA00022801"/>
    </source>
</evidence>
<dbReference type="STRING" id="926571.NVIE_013570"/>
<dbReference type="Pfam" id="PF01725">
    <property type="entry name" value="Ham1p_like"/>
    <property type="match status" value="1"/>
</dbReference>
<dbReference type="NCBIfam" id="TIGR00042">
    <property type="entry name" value="RdgB/HAM1 family non-canonical purine NTP pyrophosphatase"/>
    <property type="match status" value="1"/>
</dbReference>
<evidence type="ECO:0000256" key="3">
    <source>
        <dbReference type="RuleBase" id="RU003781"/>
    </source>
</evidence>
<dbReference type="SUPFAM" id="SSF52972">
    <property type="entry name" value="ITPase-like"/>
    <property type="match status" value="1"/>
</dbReference>
<dbReference type="EMBL" id="CP007536">
    <property type="protein sequence ID" value="AIC15595.1"/>
    <property type="molecule type" value="Genomic_DNA"/>
</dbReference>
<dbReference type="AlphaFoldDB" id="A0A060HJY6"/>
<dbReference type="GO" id="GO:0005737">
    <property type="term" value="C:cytoplasm"/>
    <property type="evidence" value="ECO:0007669"/>
    <property type="project" value="TreeGrafter"/>
</dbReference>
<name>A0A060HJY6_9ARCH</name>
<sequence length="191" mass="20920">MQLQATTITFASTNQNKFHEVESILAAKGIRAGFARLELVEIQSDSLEEIAKEKARSAYAKVKKPVIVEDDGLYVDALAGFPGQYSSYVFKTIGNAGILKLLEGKKDRSASFRSLVAFFDGGNDIHLFEGKVQGRISEKIAQGGWGYDPIFVPEGAGATTFAELASSKNDYSHRKMALDKFAAWWLAKDTT</sequence>
<evidence type="ECO:0000313" key="5">
    <source>
        <dbReference type="Proteomes" id="UP000027093"/>
    </source>
</evidence>
<dbReference type="InterPro" id="IPR002637">
    <property type="entry name" value="RdgB/HAM1"/>
</dbReference>
<gene>
    <name evidence="4" type="ORF">NVIE_013570</name>
</gene>
<dbReference type="PANTHER" id="PTHR11067:SF9">
    <property type="entry name" value="INOSINE TRIPHOSPHATE PYROPHOSPHATASE"/>
    <property type="match status" value="1"/>
</dbReference>
<comment type="similarity">
    <text evidence="1 3">Belongs to the HAM1 NTPase family.</text>
</comment>
<protein>
    <submittedName>
        <fullName evidence="4">Putative nucleoside-triphosphatase</fullName>
    </submittedName>
</protein>
<dbReference type="PANTHER" id="PTHR11067">
    <property type="entry name" value="INOSINE TRIPHOSPHATE PYROPHOSPHATASE/HAM1 PROTEIN"/>
    <property type="match status" value="1"/>
</dbReference>
<organism evidence="4 5">
    <name type="scientific">Nitrososphaera viennensis EN76</name>
    <dbReference type="NCBI Taxonomy" id="926571"/>
    <lineage>
        <taxon>Archaea</taxon>
        <taxon>Nitrososphaerota</taxon>
        <taxon>Nitrososphaeria</taxon>
        <taxon>Nitrososphaerales</taxon>
        <taxon>Nitrososphaeraceae</taxon>
        <taxon>Nitrososphaera</taxon>
    </lineage>
</organism>